<organism evidence="1 2">
    <name type="scientific">Nyssa sinensis</name>
    <dbReference type="NCBI Taxonomy" id="561372"/>
    <lineage>
        <taxon>Eukaryota</taxon>
        <taxon>Viridiplantae</taxon>
        <taxon>Streptophyta</taxon>
        <taxon>Embryophyta</taxon>
        <taxon>Tracheophyta</taxon>
        <taxon>Spermatophyta</taxon>
        <taxon>Magnoliopsida</taxon>
        <taxon>eudicotyledons</taxon>
        <taxon>Gunneridae</taxon>
        <taxon>Pentapetalae</taxon>
        <taxon>asterids</taxon>
        <taxon>Cornales</taxon>
        <taxon>Nyssaceae</taxon>
        <taxon>Nyssa</taxon>
    </lineage>
</organism>
<evidence type="ECO:0008006" key="3">
    <source>
        <dbReference type="Google" id="ProtNLM"/>
    </source>
</evidence>
<dbReference type="PANTHER" id="PTHR46862">
    <property type="entry name" value="OS07G0661900 PROTEIN"/>
    <property type="match status" value="1"/>
</dbReference>
<dbReference type="Proteomes" id="UP000325577">
    <property type="component" value="Linkage Group LG15"/>
</dbReference>
<dbReference type="OrthoDB" id="1718648at2759"/>
<dbReference type="EMBL" id="CM018038">
    <property type="protein sequence ID" value="KAA8537611.1"/>
    <property type="molecule type" value="Genomic_DNA"/>
</dbReference>
<reference evidence="1 2" key="1">
    <citation type="submission" date="2019-09" db="EMBL/GenBank/DDBJ databases">
        <title>A chromosome-level genome assembly of the Chinese tupelo Nyssa sinensis.</title>
        <authorList>
            <person name="Yang X."/>
            <person name="Kang M."/>
            <person name="Yang Y."/>
            <person name="Xiong H."/>
            <person name="Wang M."/>
            <person name="Zhang Z."/>
            <person name="Wang Z."/>
            <person name="Wu H."/>
            <person name="Ma T."/>
            <person name="Liu J."/>
            <person name="Xi Z."/>
        </authorList>
    </citation>
    <scope>NUCLEOTIDE SEQUENCE [LARGE SCALE GENOMIC DNA]</scope>
    <source>
        <strain evidence="1">J267</strain>
        <tissue evidence="1">Leaf</tissue>
    </source>
</reference>
<name>A0A5J5B8U0_9ASTE</name>
<sequence length="94" mass="10205">MKLSKCSGKIAELGEAPPLKVHISLCDMYSRAGAEKGALQYLGVVEAKKEQLRPEEFERVISGLIAGGFVEDARRIHGVMETQGFAASEPLKCQ</sequence>
<keyword evidence="2" id="KW-1185">Reference proteome</keyword>
<evidence type="ECO:0000313" key="2">
    <source>
        <dbReference type="Proteomes" id="UP000325577"/>
    </source>
</evidence>
<evidence type="ECO:0000313" key="1">
    <source>
        <dbReference type="EMBL" id="KAA8537611.1"/>
    </source>
</evidence>
<gene>
    <name evidence="1" type="ORF">F0562_027219</name>
</gene>
<dbReference type="AlphaFoldDB" id="A0A5J5B8U0"/>
<accession>A0A5J5B8U0</accession>
<dbReference type="PANTHER" id="PTHR46862:SF2">
    <property type="entry name" value="OS02G0611400 PROTEIN"/>
    <property type="match status" value="1"/>
</dbReference>
<protein>
    <recommendedName>
        <fullName evidence="3">Pentacotripeptide-repeat region of PRORP domain-containing protein</fullName>
    </recommendedName>
</protein>
<proteinExistence type="predicted"/>